<accession>A0ABU9L1F6</accession>
<keyword evidence="2" id="KW-0012">Acyltransferase</keyword>
<keyword evidence="1" id="KW-0808">Transferase</keyword>
<evidence type="ECO:0000313" key="4">
    <source>
        <dbReference type="EMBL" id="MEL4456274.1"/>
    </source>
</evidence>
<comment type="caution">
    <text evidence="4">The sequence shown here is derived from an EMBL/GenBank/DDBJ whole genome shotgun (WGS) entry which is preliminary data.</text>
</comment>
<dbReference type="RefSeq" id="WP_342160362.1">
    <property type="nucleotide sequence ID" value="NZ_JBCDNA010000002.1"/>
</dbReference>
<evidence type="ECO:0000256" key="2">
    <source>
        <dbReference type="ARBA" id="ARBA00023315"/>
    </source>
</evidence>
<dbReference type="PROSITE" id="PS51186">
    <property type="entry name" value="GNAT"/>
    <property type="match status" value="1"/>
</dbReference>
<proteinExistence type="predicted"/>
<evidence type="ECO:0000259" key="3">
    <source>
        <dbReference type="PROSITE" id="PS51186"/>
    </source>
</evidence>
<dbReference type="PANTHER" id="PTHR43072">
    <property type="entry name" value="N-ACETYLTRANSFERASE"/>
    <property type="match status" value="1"/>
</dbReference>
<dbReference type="PANTHER" id="PTHR43072:SF23">
    <property type="entry name" value="UPF0039 PROTEIN C11D3.02C"/>
    <property type="match status" value="1"/>
</dbReference>
<evidence type="ECO:0000313" key="5">
    <source>
        <dbReference type="Proteomes" id="UP001474120"/>
    </source>
</evidence>
<feature type="domain" description="N-acetyltransferase" evidence="3">
    <location>
        <begin position="2"/>
        <end position="154"/>
    </location>
</feature>
<gene>
    <name evidence="4" type="ORF">AABB81_10235</name>
</gene>
<dbReference type="InterPro" id="IPR016181">
    <property type="entry name" value="Acyl_CoA_acyltransferase"/>
</dbReference>
<name>A0ABU9L1F6_9FLAO</name>
<dbReference type="CDD" id="cd04301">
    <property type="entry name" value="NAT_SF"/>
    <property type="match status" value="1"/>
</dbReference>
<dbReference type="Gene3D" id="3.40.630.30">
    <property type="match status" value="1"/>
</dbReference>
<dbReference type="InterPro" id="IPR000182">
    <property type="entry name" value="GNAT_dom"/>
</dbReference>
<dbReference type="EMBL" id="JBCDNA010000002">
    <property type="protein sequence ID" value="MEL4456274.1"/>
    <property type="molecule type" value="Genomic_DNA"/>
</dbReference>
<evidence type="ECO:0000256" key="1">
    <source>
        <dbReference type="ARBA" id="ARBA00022679"/>
    </source>
</evidence>
<protein>
    <submittedName>
        <fullName evidence="4">GNAT family N-acetyltransferase</fullName>
    </submittedName>
</protein>
<dbReference type="Pfam" id="PF00583">
    <property type="entry name" value="Acetyltransf_1"/>
    <property type="match status" value="1"/>
</dbReference>
<organism evidence="4 5">
    <name type="scientific">Lutimonas vermicola</name>
    <dbReference type="NCBI Taxonomy" id="414288"/>
    <lineage>
        <taxon>Bacteria</taxon>
        <taxon>Pseudomonadati</taxon>
        <taxon>Bacteroidota</taxon>
        <taxon>Flavobacteriia</taxon>
        <taxon>Flavobacteriales</taxon>
        <taxon>Flavobacteriaceae</taxon>
        <taxon>Lutimonas</taxon>
    </lineage>
</organism>
<reference evidence="4 5" key="1">
    <citation type="submission" date="2024-04" db="EMBL/GenBank/DDBJ databases">
        <title>whole genome sequencing of Lutimonas vermicola strain IMCC1616.</title>
        <authorList>
            <person name="Bae S.S."/>
        </authorList>
    </citation>
    <scope>NUCLEOTIDE SEQUENCE [LARGE SCALE GENOMIC DNA]</scope>
    <source>
        <strain evidence="4 5">IMCC1616</strain>
    </source>
</reference>
<dbReference type="SUPFAM" id="SSF55729">
    <property type="entry name" value="Acyl-CoA N-acyltransferases (Nat)"/>
    <property type="match status" value="1"/>
</dbReference>
<keyword evidence="5" id="KW-1185">Reference proteome</keyword>
<dbReference type="Proteomes" id="UP001474120">
    <property type="component" value="Unassembled WGS sequence"/>
</dbReference>
<sequence>MYFIRKATLSDLSKLLEFEKALINVERPMDLTIREGDISYYDISAFIVADDTELIVATHKNEIVASGYARIKDDRHYLKHKKQGYLGFMYVAEAHRGKGLNKRIIDALIQWCKDKGVFEIRLDVYQENPKAIKAYEKAGFKKHMITMRLDAGKS</sequence>